<dbReference type="EMBL" id="JALHLG010000052">
    <property type="protein sequence ID" value="MCJ2188892.1"/>
    <property type="molecule type" value="Genomic_DNA"/>
</dbReference>
<dbReference type="InterPro" id="IPR043132">
    <property type="entry name" value="BCAT-like_C"/>
</dbReference>
<dbReference type="PRINTS" id="PR00095">
    <property type="entry name" value="ANTSNTHASEI"/>
</dbReference>
<dbReference type="InterPro" id="IPR005801">
    <property type="entry name" value="ADC_synthase"/>
</dbReference>
<dbReference type="Pfam" id="PF00425">
    <property type="entry name" value="Chorismate_bind"/>
    <property type="match status" value="1"/>
</dbReference>
<gene>
    <name evidence="7" type="primary">pabB</name>
    <name evidence="7" type="ORF">MTR66_19000</name>
</gene>
<dbReference type="RefSeq" id="WP_243923886.1">
    <property type="nucleotide sequence ID" value="NZ_JALHLG010000052.1"/>
</dbReference>
<dbReference type="GO" id="GO:0046820">
    <property type="term" value="F:4-amino-4-deoxychorismate synthase activity"/>
    <property type="evidence" value="ECO:0007669"/>
    <property type="project" value="UniProtKB-EC"/>
</dbReference>
<evidence type="ECO:0000256" key="5">
    <source>
        <dbReference type="RuleBase" id="RU004516"/>
    </source>
</evidence>
<dbReference type="InterPro" id="IPR015890">
    <property type="entry name" value="Chorismate_C"/>
</dbReference>
<dbReference type="Gene3D" id="3.20.10.10">
    <property type="entry name" value="D-amino Acid Aminotransferase, subunit A, domain 2"/>
    <property type="match status" value="1"/>
</dbReference>
<protein>
    <recommendedName>
        <fullName evidence="3">Probable branched-chain-amino-acid aminotransferase</fullName>
    </recommendedName>
</protein>
<comment type="similarity">
    <text evidence="2">Belongs to the class-IV pyridoxal-phosphate-dependent aminotransferase family.</text>
</comment>
<dbReference type="PANTHER" id="PTHR11236:SF50">
    <property type="entry name" value="AMINODEOXYCHORISMATE SYNTHASE COMPONENT 1"/>
    <property type="match status" value="1"/>
</dbReference>
<evidence type="ECO:0000313" key="8">
    <source>
        <dbReference type="Proteomes" id="UP001202281"/>
    </source>
</evidence>
<dbReference type="SUPFAM" id="SSF56752">
    <property type="entry name" value="D-aminoacid aminotransferase-like PLP-dependent enzymes"/>
    <property type="match status" value="1"/>
</dbReference>
<sequence>MTDPFVLLDDARTEGAADARLFRHPVETVVARRGEDVLPALARIEALAREGYHLAGYLAYEAGLALEPRLAGLLPARTGAAGPLLWFGAFRECERIAATDMPRWLSAEAGPATPEIGPLEPQVDIGAYTRAFDALRAAIEAGDIYQANLTFPLAGPWRGDPLALYGAIRPSAAAGYGGVIHDGSHWHLSFSPELFFSLRGGTVRVKPMKGTRPRGRDAQEDARLRADLQASPKDRAENLMILDLMRNDLSRVAEAGSVTVENPFHIESYPTVHQMVSPVHATLQGGKGAVDLLRALFPCGSITGAPKIRAMELIAETEHGPRGVYCGSIGHIEPSGDAAFNVAIRTLRLSSAKNGGHDSGGGRAVLGVGSAIVSDSEALPEWRECLIKGGFVRESDARQPGEPASPASFDLIETMRFTPEEGIPLLELHLERIKASAAALGFTFDRHAVRNAIQALCFDADSPAKLRLVSARSGAYALELAAMPESLPDPAVVGVMRIPVDPGDWRLTHKTSDRSFYETGLAAAKAAGAHEALFLRDDGLVTEGTFTNLFVERDGKLLTPPARLGLLPGVLRRALIEEGRAVEAELTLDDLAGGFLIGNALRGLIPARLLT</sequence>
<keyword evidence="7" id="KW-0808">Transferase</keyword>
<dbReference type="Proteomes" id="UP001202281">
    <property type="component" value="Unassembled WGS sequence"/>
</dbReference>
<evidence type="ECO:0000256" key="2">
    <source>
        <dbReference type="ARBA" id="ARBA00009320"/>
    </source>
</evidence>
<dbReference type="PANTHER" id="PTHR11236">
    <property type="entry name" value="AMINOBENZOATE/ANTHRANILATE SYNTHASE"/>
    <property type="match status" value="1"/>
</dbReference>
<evidence type="ECO:0000256" key="1">
    <source>
        <dbReference type="ARBA" id="ARBA00001933"/>
    </source>
</evidence>
<dbReference type="PROSITE" id="PS00770">
    <property type="entry name" value="AA_TRANSFER_CLASS_4"/>
    <property type="match status" value="1"/>
</dbReference>
<dbReference type="Pfam" id="PF01063">
    <property type="entry name" value="Aminotran_4"/>
    <property type="match status" value="1"/>
</dbReference>
<evidence type="ECO:0000256" key="4">
    <source>
        <dbReference type="ARBA" id="ARBA00022898"/>
    </source>
</evidence>
<comment type="cofactor">
    <cofactor evidence="1 5">
        <name>pyridoxal 5'-phosphate</name>
        <dbReference type="ChEBI" id="CHEBI:597326"/>
    </cofactor>
</comment>
<proteinExistence type="inferred from homology"/>
<dbReference type="InterPro" id="IPR018300">
    <property type="entry name" value="Aminotrans_IV_CS"/>
</dbReference>
<evidence type="ECO:0000256" key="3">
    <source>
        <dbReference type="ARBA" id="ARBA00014472"/>
    </source>
</evidence>
<dbReference type="InterPro" id="IPR001544">
    <property type="entry name" value="Aminotrans_IV"/>
</dbReference>
<dbReference type="NCBIfam" id="TIGR00553">
    <property type="entry name" value="pabB"/>
    <property type="match status" value="1"/>
</dbReference>
<dbReference type="InterPro" id="IPR019999">
    <property type="entry name" value="Anth_synth_I-like"/>
</dbReference>
<keyword evidence="4 5" id="KW-0663">Pyridoxal phosphate</keyword>
<keyword evidence="7" id="KW-0032">Aminotransferase</keyword>
<name>A0ABT0BUY8_9SPHN</name>
<evidence type="ECO:0000259" key="6">
    <source>
        <dbReference type="Pfam" id="PF00425"/>
    </source>
</evidence>
<keyword evidence="8" id="KW-1185">Reference proteome</keyword>
<dbReference type="Gene3D" id="3.60.120.10">
    <property type="entry name" value="Anthranilate synthase"/>
    <property type="match status" value="1"/>
</dbReference>
<feature type="domain" description="Chorismate-utilising enzyme C-terminal" evidence="6">
    <location>
        <begin position="127"/>
        <end position="388"/>
    </location>
</feature>
<evidence type="ECO:0000313" key="7">
    <source>
        <dbReference type="EMBL" id="MCJ2188892.1"/>
    </source>
</evidence>
<comment type="caution">
    <text evidence="7">The sequence shown here is derived from an EMBL/GenBank/DDBJ whole genome shotgun (WGS) entry which is preliminary data.</text>
</comment>
<dbReference type="InterPro" id="IPR005802">
    <property type="entry name" value="ADC_synth_comp_1"/>
</dbReference>
<accession>A0ABT0BUY8</accession>
<dbReference type="Gene3D" id="3.30.470.10">
    <property type="match status" value="1"/>
</dbReference>
<dbReference type="SUPFAM" id="SSF56322">
    <property type="entry name" value="ADC synthase"/>
    <property type="match status" value="1"/>
</dbReference>
<reference evidence="7 8" key="1">
    <citation type="submission" date="2022-04" db="EMBL/GenBank/DDBJ databases">
        <title>Identification of a novel bacterium isolated from mangrove sediments.</title>
        <authorList>
            <person name="Pan X."/>
        </authorList>
    </citation>
    <scope>NUCLEOTIDE SEQUENCE [LARGE SCALE GENOMIC DNA]</scope>
    <source>
        <strain evidence="7 8">B2638</strain>
    </source>
</reference>
<organism evidence="7 8">
    <name type="scientific">Novosphingobium beihaiensis</name>
    <dbReference type="NCBI Taxonomy" id="2930389"/>
    <lineage>
        <taxon>Bacteria</taxon>
        <taxon>Pseudomonadati</taxon>
        <taxon>Pseudomonadota</taxon>
        <taxon>Alphaproteobacteria</taxon>
        <taxon>Sphingomonadales</taxon>
        <taxon>Sphingomonadaceae</taxon>
        <taxon>Novosphingobium</taxon>
    </lineage>
</organism>
<dbReference type="InterPro" id="IPR036038">
    <property type="entry name" value="Aminotransferase-like"/>
</dbReference>
<dbReference type="InterPro" id="IPR043131">
    <property type="entry name" value="BCAT-like_N"/>
</dbReference>